<dbReference type="Proteomes" id="UP000546200">
    <property type="component" value="Unassembled WGS sequence"/>
</dbReference>
<reference evidence="1 2" key="1">
    <citation type="submission" date="2020-08" db="EMBL/GenBank/DDBJ databases">
        <title>Genomic Encyclopedia of Type Strains, Phase IV (KMG-IV): sequencing the most valuable type-strain genomes for metagenomic binning, comparative biology and taxonomic classification.</title>
        <authorList>
            <person name="Goeker M."/>
        </authorList>
    </citation>
    <scope>NUCLEOTIDE SEQUENCE [LARGE SCALE GENOMIC DNA]</scope>
    <source>
        <strain evidence="1 2">DSM 100044</strain>
    </source>
</reference>
<gene>
    <name evidence="1" type="ORF">FHS94_001669</name>
</gene>
<sequence length="139" mass="13933">MLTRAVLFIAGAAIGGVAVAGVPARLLLPLSDADETAGTETGCTAAFRAGRSDYVQLIGVELTIRTAAGLHLCRLSGRTADAVLAGQAGASCGGYRVAVRQTGRTKTYPASDSSSTPAVLTVGEGHAATTLRGDWGVAC</sequence>
<name>A0A7W9EVU3_9SPHN</name>
<proteinExistence type="predicted"/>
<dbReference type="AlphaFoldDB" id="A0A7W9EVU3"/>
<keyword evidence="2" id="KW-1185">Reference proteome</keyword>
<evidence type="ECO:0000313" key="2">
    <source>
        <dbReference type="Proteomes" id="UP000546200"/>
    </source>
</evidence>
<accession>A0A7W9EVU3</accession>
<protein>
    <submittedName>
        <fullName evidence="1">Uncharacterized protein</fullName>
    </submittedName>
</protein>
<evidence type="ECO:0000313" key="1">
    <source>
        <dbReference type="EMBL" id="MBB5714833.1"/>
    </source>
</evidence>
<dbReference type="EMBL" id="JACIJK010000004">
    <property type="protein sequence ID" value="MBB5714833.1"/>
    <property type="molecule type" value="Genomic_DNA"/>
</dbReference>
<comment type="caution">
    <text evidence="1">The sequence shown here is derived from an EMBL/GenBank/DDBJ whole genome shotgun (WGS) entry which is preliminary data.</text>
</comment>
<organism evidence="1 2">
    <name type="scientific">Sphingomonas aerophila</name>
    <dbReference type="NCBI Taxonomy" id="1344948"/>
    <lineage>
        <taxon>Bacteria</taxon>
        <taxon>Pseudomonadati</taxon>
        <taxon>Pseudomonadota</taxon>
        <taxon>Alphaproteobacteria</taxon>
        <taxon>Sphingomonadales</taxon>
        <taxon>Sphingomonadaceae</taxon>
        <taxon>Sphingomonas</taxon>
    </lineage>
</organism>